<protein>
    <recommendedName>
        <fullName evidence="4">SCP domain-containing protein</fullName>
    </recommendedName>
</protein>
<evidence type="ECO:0000313" key="3">
    <source>
        <dbReference type="Proteomes" id="UP001225598"/>
    </source>
</evidence>
<dbReference type="RefSeq" id="WP_284825979.1">
    <property type="nucleotide sequence ID" value="NZ_CP126969.1"/>
</dbReference>
<feature type="signal peptide" evidence="1">
    <location>
        <begin position="1"/>
        <end position="27"/>
    </location>
</feature>
<reference evidence="2 3" key="1">
    <citation type="submission" date="2023-05" db="EMBL/GenBank/DDBJ databases">
        <title>Corynebacterium suedekumii sp. nov. and Corynebacterium breve sp. nov. isolated from raw cow's milk.</title>
        <authorList>
            <person name="Baer M.K."/>
            <person name="Mehl L."/>
            <person name="Hellmuth R."/>
            <person name="Marke G."/>
            <person name="Lipski A."/>
        </authorList>
    </citation>
    <scope>NUCLEOTIDE SEQUENCE [LARGE SCALE GENOMIC DNA]</scope>
    <source>
        <strain evidence="2 3">R4</strain>
    </source>
</reference>
<evidence type="ECO:0008006" key="4">
    <source>
        <dbReference type="Google" id="ProtNLM"/>
    </source>
</evidence>
<evidence type="ECO:0000256" key="1">
    <source>
        <dbReference type="SAM" id="SignalP"/>
    </source>
</evidence>
<dbReference type="EMBL" id="CP126969">
    <property type="protein sequence ID" value="WIM68446.1"/>
    <property type="molecule type" value="Genomic_DNA"/>
</dbReference>
<organism evidence="2 3">
    <name type="scientific">Corynebacterium breve</name>
    <dbReference type="NCBI Taxonomy" id="3049799"/>
    <lineage>
        <taxon>Bacteria</taxon>
        <taxon>Bacillati</taxon>
        <taxon>Actinomycetota</taxon>
        <taxon>Actinomycetes</taxon>
        <taxon>Mycobacteriales</taxon>
        <taxon>Corynebacteriaceae</taxon>
        <taxon>Corynebacterium</taxon>
    </lineage>
</organism>
<proteinExistence type="predicted"/>
<dbReference type="Proteomes" id="UP001225598">
    <property type="component" value="Chromosome"/>
</dbReference>
<evidence type="ECO:0000313" key="2">
    <source>
        <dbReference type="EMBL" id="WIM68446.1"/>
    </source>
</evidence>
<gene>
    <name evidence="2" type="ORF">QP027_03350</name>
</gene>
<keyword evidence="1" id="KW-0732">Signal</keyword>
<keyword evidence="3" id="KW-1185">Reference proteome</keyword>
<name>A0ABY8VFL5_9CORY</name>
<feature type="chain" id="PRO_5046959526" description="SCP domain-containing protein" evidence="1">
    <location>
        <begin position="28"/>
        <end position="181"/>
    </location>
</feature>
<sequence length="181" mass="19348">MKKFSRALVSLALVGSVILSSLPFAQAQSPAKSEIPKEVITLAASWGLTVPEAAPVVEETHYGLPEVTDPTTEADAQLVAVTEEQLTREGHVANAEAKAIANEWATQAARGEATFYGDVGKGTTHNEDGTGNIYRLTEQQAQERIAWLSGGVVTAPMDGYGFGVALSRMDGTIYLVEYFLF</sequence>
<accession>A0ABY8VFL5</accession>